<reference evidence="4 5" key="1">
    <citation type="submission" date="2018-09" db="EMBL/GenBank/DDBJ databases">
        <authorList>
            <person name="Tagini F."/>
        </authorList>
    </citation>
    <scope>NUCLEOTIDE SEQUENCE [LARGE SCALE GENOMIC DNA]</scope>
    <source>
        <strain evidence="4 5">MK142</strain>
    </source>
</reference>
<evidence type="ECO:0000256" key="1">
    <source>
        <dbReference type="SAM" id="MobiDB-lite"/>
    </source>
</evidence>
<organism evidence="4 5">
    <name type="scientific">Mycobacterium pseudokansasii</name>
    <dbReference type="NCBI Taxonomy" id="2341080"/>
    <lineage>
        <taxon>Bacteria</taxon>
        <taxon>Bacillati</taxon>
        <taxon>Actinomycetota</taxon>
        <taxon>Actinomycetes</taxon>
        <taxon>Mycobacteriales</taxon>
        <taxon>Mycobacteriaceae</taxon>
        <taxon>Mycobacterium</taxon>
    </lineage>
</organism>
<keyword evidence="5" id="KW-1185">Reference proteome</keyword>
<feature type="chain" id="PRO_5019838359" description="Cyclic di-GMP-binding protein" evidence="3">
    <location>
        <begin position="34"/>
        <end position="677"/>
    </location>
</feature>
<proteinExistence type="predicted"/>
<evidence type="ECO:0008006" key="6">
    <source>
        <dbReference type="Google" id="ProtNLM"/>
    </source>
</evidence>
<evidence type="ECO:0000256" key="3">
    <source>
        <dbReference type="SAM" id="SignalP"/>
    </source>
</evidence>
<protein>
    <recommendedName>
        <fullName evidence="6">Cyclic di-GMP-binding protein</fullName>
    </recommendedName>
</protein>
<name>A0A498QTK4_9MYCO</name>
<feature type="transmembrane region" description="Helical" evidence="2">
    <location>
        <begin position="647"/>
        <end position="668"/>
    </location>
</feature>
<evidence type="ECO:0000313" key="5">
    <source>
        <dbReference type="Proteomes" id="UP000268285"/>
    </source>
</evidence>
<feature type="region of interest" description="Disordered" evidence="1">
    <location>
        <begin position="29"/>
        <end position="50"/>
    </location>
</feature>
<keyword evidence="3" id="KW-0732">Signal</keyword>
<sequence length="677" mass="71015">MHTVPVMGRKYLGRVLALAAVIGCLTTSSPASWAEPTEPGTTTEPGEPPRTTASLTLSLPDLGTSSTLGFYGLDGTVQLSLPVPRGLAPAALNAIVEPPINLRSGTITVTQDERQIAKVNLPTTDQAPIVIPLAGTQAVNDFATVTLRAHLVPQDGFCVYPWSPLRLINATVGFTGVEQPPTTVAHFLPPVLRKLSIFVPQSPSTAESDTAIHVATSAAVHYGKQNPEIAVVALKEGQAAPPTPPQPQERQIVVKEGSDNGLSLQGPGMPWLLISGPLGPSNQSDIALLFGDLSALALASKAVVTSLKSSIQLPGDTTTLRELGMPVVTSSGLQPRLSIGLDQTRFGRSIRGVRVHLLGSYSPTPTTMGGQIEATVGSETVDHWPTDGHGSIDRWIDIPDRLLQRWTGLNLTLDVSGNVGRCGDFYIAGAGDQLLTLTINGDSTVQSSPAKPPVPEGLSSVPQALMPKVQVGIEPHSFSDTARAVDIMVGLQRTSSLPIDTAVTGVKQAIESSNPAVVIAADGWNHPDIVLPVSAGPTGPITINALQSDGKPTTLALDPTVRFASLQTVFNRGRSMLVATSNGASGQLDELLRWLDGDSSRWPSIKGVALVSIPGEDPVTVNPMGMPGMSGMSGPGAHSPSHSDWGWLWWFGGAWVAVAVVGAAVIVWRNRRGRLRS</sequence>
<keyword evidence="2" id="KW-0812">Transmembrane</keyword>
<dbReference type="OrthoDB" id="4588955at2"/>
<feature type="signal peptide" evidence="3">
    <location>
        <begin position="1"/>
        <end position="33"/>
    </location>
</feature>
<dbReference type="Proteomes" id="UP000268285">
    <property type="component" value="Unassembled WGS sequence"/>
</dbReference>
<dbReference type="RefSeq" id="WP_051490432.1">
    <property type="nucleotide sequence ID" value="NZ_JAIENV010000062.1"/>
</dbReference>
<gene>
    <name evidence="4" type="ORF">LAUMK142_04532</name>
</gene>
<evidence type="ECO:0000256" key="2">
    <source>
        <dbReference type="SAM" id="Phobius"/>
    </source>
</evidence>
<dbReference type="EMBL" id="UPHU01000001">
    <property type="protein sequence ID" value="VBA54200.1"/>
    <property type="molecule type" value="Genomic_DNA"/>
</dbReference>
<keyword evidence="2" id="KW-0472">Membrane</keyword>
<feature type="compositionally biased region" description="Low complexity" evidence="1">
    <location>
        <begin position="35"/>
        <end position="50"/>
    </location>
</feature>
<keyword evidence="2" id="KW-1133">Transmembrane helix</keyword>
<accession>A0A498QTK4</accession>
<evidence type="ECO:0000313" key="4">
    <source>
        <dbReference type="EMBL" id="VBA54200.1"/>
    </source>
</evidence>
<dbReference type="AlphaFoldDB" id="A0A498QTK4"/>